<evidence type="ECO:0000256" key="3">
    <source>
        <dbReference type="ARBA" id="ARBA00022692"/>
    </source>
</evidence>
<evidence type="ECO:0000256" key="8">
    <source>
        <dbReference type="RuleBase" id="RU363108"/>
    </source>
</evidence>
<dbReference type="GO" id="GO:0043025">
    <property type="term" value="C:neuronal cell body"/>
    <property type="evidence" value="ECO:0007669"/>
    <property type="project" value="TreeGrafter"/>
</dbReference>
<dbReference type="AlphaFoldDB" id="A0A232F1J8"/>
<dbReference type="EMBL" id="NNAY01001342">
    <property type="protein sequence ID" value="OXU24298.1"/>
    <property type="molecule type" value="Genomic_DNA"/>
</dbReference>
<feature type="compositionally biased region" description="Basic residues" evidence="9">
    <location>
        <begin position="1"/>
        <end position="18"/>
    </location>
</feature>
<dbReference type="GO" id="GO:0030424">
    <property type="term" value="C:axon"/>
    <property type="evidence" value="ECO:0007669"/>
    <property type="project" value="TreeGrafter"/>
</dbReference>
<feature type="transmembrane region" description="Helical" evidence="8">
    <location>
        <begin position="279"/>
        <end position="300"/>
    </location>
</feature>
<comment type="subcellular location">
    <subcellularLocation>
        <location evidence="1 8">Cell membrane</location>
        <topology evidence="1 8">Multi-pass membrane protein</topology>
    </subcellularLocation>
</comment>
<dbReference type="OrthoDB" id="6366728at2759"/>
<keyword evidence="11" id="KW-1185">Reference proteome</keyword>
<evidence type="ECO:0000313" key="10">
    <source>
        <dbReference type="EMBL" id="OXU24298.1"/>
    </source>
</evidence>
<feature type="transmembrane region" description="Helical" evidence="8">
    <location>
        <begin position="312"/>
        <end position="335"/>
    </location>
</feature>
<dbReference type="GO" id="GO:0030425">
    <property type="term" value="C:dendrite"/>
    <property type="evidence" value="ECO:0007669"/>
    <property type="project" value="TreeGrafter"/>
</dbReference>
<comment type="function">
    <text evidence="8">Gustatory receptor which mediates acceptance or avoidance behavior, depending on its substrates.</text>
</comment>
<feature type="transmembrane region" description="Helical" evidence="8">
    <location>
        <begin position="169"/>
        <end position="189"/>
    </location>
</feature>
<evidence type="ECO:0000256" key="2">
    <source>
        <dbReference type="ARBA" id="ARBA00022475"/>
    </source>
</evidence>
<keyword evidence="2 8" id="KW-1003">Cell membrane</keyword>
<reference evidence="10 11" key="1">
    <citation type="journal article" date="2017" name="Curr. Biol.">
        <title>The Evolution of Venom by Co-option of Single-Copy Genes.</title>
        <authorList>
            <person name="Martinson E.O."/>
            <person name="Mrinalini"/>
            <person name="Kelkar Y.D."/>
            <person name="Chang C.H."/>
            <person name="Werren J.H."/>
        </authorList>
    </citation>
    <scope>NUCLEOTIDE SEQUENCE [LARGE SCALE GENOMIC DNA]</scope>
    <source>
        <strain evidence="10 11">Alberta</strain>
        <tissue evidence="10">Whole body</tissue>
    </source>
</reference>
<feature type="transmembrane region" description="Helical" evidence="8">
    <location>
        <begin position="66"/>
        <end position="87"/>
    </location>
</feature>
<accession>A0A232F1J8</accession>
<comment type="caution">
    <text evidence="10">The sequence shown here is derived from an EMBL/GenBank/DDBJ whole genome shotgun (WGS) entry which is preliminary data.</text>
</comment>
<feature type="transmembrane region" description="Helical" evidence="8">
    <location>
        <begin position="107"/>
        <end position="124"/>
    </location>
</feature>
<keyword evidence="4 8" id="KW-1133">Transmembrane helix</keyword>
<keyword evidence="7 8" id="KW-0807">Transducer</keyword>
<evidence type="ECO:0000256" key="9">
    <source>
        <dbReference type="SAM" id="MobiDB-lite"/>
    </source>
</evidence>
<dbReference type="PANTHER" id="PTHR21143">
    <property type="entry name" value="INVERTEBRATE GUSTATORY RECEPTOR"/>
    <property type="match status" value="1"/>
</dbReference>
<protein>
    <recommendedName>
        <fullName evidence="8">Gustatory receptor</fullName>
    </recommendedName>
</protein>
<keyword evidence="3 8" id="KW-0812">Transmembrane</keyword>
<proteinExistence type="inferred from homology"/>
<dbReference type="InterPro" id="IPR013604">
    <property type="entry name" value="7TM_chemorcpt"/>
</dbReference>
<keyword evidence="6 8" id="KW-0675">Receptor</keyword>
<name>A0A232F1J8_9HYME</name>
<comment type="similarity">
    <text evidence="8">Belongs to the insect chemoreceptor superfamily. Gustatory receptor (GR) family.</text>
</comment>
<evidence type="ECO:0000256" key="5">
    <source>
        <dbReference type="ARBA" id="ARBA00023136"/>
    </source>
</evidence>
<dbReference type="STRING" id="543379.A0A232F1J8"/>
<gene>
    <name evidence="10" type="ORF">TSAR_016942</name>
</gene>
<feature type="transmembrane region" description="Helical" evidence="8">
    <location>
        <begin position="201"/>
        <end position="224"/>
    </location>
</feature>
<dbReference type="PANTHER" id="PTHR21143:SF121">
    <property type="entry name" value="GUSTATORY AND ODORANT RECEPTOR 21A"/>
    <property type="match status" value="1"/>
</dbReference>
<sequence length="413" mass="47542">MEVGSKKHQQRSTPRQKKSPGNEESPLYEVVCPAVYLARVFGLAPYEFEDARPDNNRPKRLRASTVYCFFSIFWLVVYTYIVVVSLIRFGGLDRDKPVLGVTEDGKLILNYLVSMVDTVLCIRCRGRFVHVWNSIQDFDESFQLGNVPAGSADGRDSPSYSPILRRARFWVWTILTSNVVGWTMINQLGMHAFGEPYLQNIGYMLTYVGTCVAVLKFVGVVMLLGQRFAYLNEELARQRKKEEGRRSRPADEIVKKIESSYNKLLSTSEELGNIYSFSLFLYLLNLFCHAVSNMYFFTIWTILDPGYLKNPKIVFCLFSWLLIYLVQMLLIHVACHFTSLEANRMASVLLDWRRQAYRQSKYEFSSTLHYLNRRLNFTAAGCFNVNLPLLTSIFGHLTTYLVILLQIPDSSNS</sequence>
<organism evidence="10 11">
    <name type="scientific">Trichomalopsis sarcophagae</name>
    <dbReference type="NCBI Taxonomy" id="543379"/>
    <lineage>
        <taxon>Eukaryota</taxon>
        <taxon>Metazoa</taxon>
        <taxon>Ecdysozoa</taxon>
        <taxon>Arthropoda</taxon>
        <taxon>Hexapoda</taxon>
        <taxon>Insecta</taxon>
        <taxon>Pterygota</taxon>
        <taxon>Neoptera</taxon>
        <taxon>Endopterygota</taxon>
        <taxon>Hymenoptera</taxon>
        <taxon>Apocrita</taxon>
        <taxon>Proctotrupomorpha</taxon>
        <taxon>Chalcidoidea</taxon>
        <taxon>Pteromalidae</taxon>
        <taxon>Pteromalinae</taxon>
        <taxon>Trichomalopsis</taxon>
    </lineage>
</organism>
<comment type="caution">
    <text evidence="8">Lacks conserved residue(s) required for the propagation of feature annotation.</text>
</comment>
<dbReference type="GO" id="GO:0007165">
    <property type="term" value="P:signal transduction"/>
    <property type="evidence" value="ECO:0007669"/>
    <property type="project" value="UniProtKB-KW"/>
</dbReference>
<dbReference type="Pfam" id="PF08395">
    <property type="entry name" value="7tm_7"/>
    <property type="match status" value="1"/>
</dbReference>
<feature type="region of interest" description="Disordered" evidence="9">
    <location>
        <begin position="1"/>
        <end position="25"/>
    </location>
</feature>
<dbReference type="GO" id="GO:0005886">
    <property type="term" value="C:plasma membrane"/>
    <property type="evidence" value="ECO:0007669"/>
    <property type="project" value="UniProtKB-SubCell"/>
</dbReference>
<evidence type="ECO:0000256" key="1">
    <source>
        <dbReference type="ARBA" id="ARBA00004651"/>
    </source>
</evidence>
<keyword evidence="5 8" id="KW-0472">Membrane</keyword>
<evidence type="ECO:0000313" key="11">
    <source>
        <dbReference type="Proteomes" id="UP000215335"/>
    </source>
</evidence>
<dbReference type="Proteomes" id="UP000215335">
    <property type="component" value="Unassembled WGS sequence"/>
</dbReference>
<evidence type="ECO:0000256" key="6">
    <source>
        <dbReference type="ARBA" id="ARBA00023170"/>
    </source>
</evidence>
<evidence type="ECO:0000256" key="7">
    <source>
        <dbReference type="ARBA" id="ARBA00023224"/>
    </source>
</evidence>
<dbReference type="GO" id="GO:0050909">
    <property type="term" value="P:sensory perception of taste"/>
    <property type="evidence" value="ECO:0007669"/>
    <property type="project" value="InterPro"/>
</dbReference>
<evidence type="ECO:0000256" key="4">
    <source>
        <dbReference type="ARBA" id="ARBA00022989"/>
    </source>
</evidence>